<keyword evidence="3" id="KW-1185">Reference proteome</keyword>
<comment type="caution">
    <text evidence="2">The sequence shown here is derived from an EMBL/GenBank/DDBJ whole genome shotgun (WGS) entry which is preliminary data.</text>
</comment>
<evidence type="ECO:0000313" key="3">
    <source>
        <dbReference type="Proteomes" id="UP000234275"/>
    </source>
</evidence>
<dbReference type="InterPro" id="IPR050357">
    <property type="entry name" value="Arrestin_domain-protein"/>
</dbReference>
<dbReference type="EMBL" id="MSFO01000001">
    <property type="protein sequence ID" value="PLB53603.1"/>
    <property type="molecule type" value="Genomic_DNA"/>
</dbReference>
<dbReference type="STRING" id="1392250.A0A2I2GL46"/>
<sequence>MNLHIQLSRDKPVYSNHDVVSGQLVLCSATPLQISGVVVTLSGTATTSLKDGRLNEHHELFRRSQRVFPPAAIAQLPGHPGLTIGAGTHRFPFSIPFSQVSECYKTERGETSEVTCASMRRPRSPAVHLLRRLPPSTGTIGTSGEIQYRLDAENCAITFQPLSDPLPRQPPSKQIQSVTLDPEVLGTTQPVSFHIETRLSHGPGLLRRHPIPLQVALTRISSTPCSVRLDDFQTMLVETTQARVQEGAEHLAQVWVVQTVANLGRSMVVERGNRPVWVSSDLWSSHSLPDRATSSFETCNLRRTHRLEVRLGFRFQTSPTLPSRLVVFDFRFPIYLMSASSTQLPATKEKMDLAAHEVTLQEDVAITKGAFVGR</sequence>
<dbReference type="GO" id="GO:0031625">
    <property type="term" value="F:ubiquitin protein ligase binding"/>
    <property type="evidence" value="ECO:0007669"/>
    <property type="project" value="TreeGrafter"/>
</dbReference>
<accession>A0A2I2GL46</accession>
<dbReference type="CDD" id="cd22952">
    <property type="entry name" value="ART10-like"/>
    <property type="match status" value="1"/>
</dbReference>
<dbReference type="OrthoDB" id="3365616at2759"/>
<dbReference type="PANTHER" id="PTHR11188">
    <property type="entry name" value="ARRESTIN DOMAIN CONTAINING PROTEIN"/>
    <property type="match status" value="1"/>
</dbReference>
<feature type="non-terminal residue" evidence="2">
    <location>
        <position position="374"/>
    </location>
</feature>
<dbReference type="VEuPathDB" id="FungiDB:P170DRAFT_451657"/>
<dbReference type="GO" id="GO:0030674">
    <property type="term" value="F:protein-macromolecule adaptor activity"/>
    <property type="evidence" value="ECO:0007669"/>
    <property type="project" value="TreeGrafter"/>
</dbReference>
<evidence type="ECO:0000313" key="2">
    <source>
        <dbReference type="EMBL" id="PLB53603.1"/>
    </source>
</evidence>
<dbReference type="Pfam" id="PF00339">
    <property type="entry name" value="Arrestin_N"/>
    <property type="match status" value="1"/>
</dbReference>
<dbReference type="PANTHER" id="PTHR11188:SF166">
    <property type="entry name" value="ARRESTIN (OR S-ANTIGEN), N-TERMINAL DOMAIN PROTEIN (AFU_ORTHOLOGUE AFUA_7G02050)"/>
    <property type="match status" value="1"/>
</dbReference>
<feature type="domain" description="Arrestin-like N-terminal" evidence="1">
    <location>
        <begin position="4"/>
        <end position="99"/>
    </location>
</feature>
<dbReference type="RefSeq" id="XP_024708905.1">
    <property type="nucleotide sequence ID" value="XM_024851208.1"/>
</dbReference>
<proteinExistence type="predicted"/>
<reference evidence="2 3" key="1">
    <citation type="submission" date="2016-12" db="EMBL/GenBank/DDBJ databases">
        <title>The genomes of Aspergillus section Nigri reveals drivers in fungal speciation.</title>
        <authorList>
            <consortium name="DOE Joint Genome Institute"/>
            <person name="Vesth T.C."/>
            <person name="Nybo J."/>
            <person name="Theobald S."/>
            <person name="Brandl J."/>
            <person name="Frisvad J.C."/>
            <person name="Nielsen K.F."/>
            <person name="Lyhne E.K."/>
            <person name="Kogle M.E."/>
            <person name="Kuo A."/>
            <person name="Riley R."/>
            <person name="Clum A."/>
            <person name="Nolan M."/>
            <person name="Lipzen A."/>
            <person name="Salamov A."/>
            <person name="Henrissat B."/>
            <person name="Wiebenga A."/>
            <person name="De Vries R.P."/>
            <person name="Grigoriev I.V."/>
            <person name="Mortensen U.H."/>
            <person name="Andersen M.R."/>
            <person name="Baker S.E."/>
        </authorList>
    </citation>
    <scope>NUCLEOTIDE SEQUENCE [LARGE SCALE GENOMIC DNA]</scope>
    <source>
        <strain evidence="2 3">IBT 23096</strain>
    </source>
</reference>
<dbReference type="GeneID" id="36558907"/>
<dbReference type="AlphaFoldDB" id="A0A2I2GL46"/>
<gene>
    <name evidence="2" type="ORF">P170DRAFT_451657</name>
</gene>
<dbReference type="GO" id="GO:0070086">
    <property type="term" value="P:ubiquitin-dependent endocytosis"/>
    <property type="evidence" value="ECO:0007669"/>
    <property type="project" value="TreeGrafter"/>
</dbReference>
<dbReference type="GO" id="GO:0005829">
    <property type="term" value="C:cytosol"/>
    <property type="evidence" value="ECO:0007669"/>
    <property type="project" value="TreeGrafter"/>
</dbReference>
<dbReference type="GO" id="GO:0005886">
    <property type="term" value="C:plasma membrane"/>
    <property type="evidence" value="ECO:0007669"/>
    <property type="project" value="TreeGrafter"/>
</dbReference>
<protein>
    <recommendedName>
        <fullName evidence="1">Arrestin-like N-terminal domain-containing protein</fullName>
    </recommendedName>
</protein>
<dbReference type="Proteomes" id="UP000234275">
    <property type="component" value="Unassembled WGS sequence"/>
</dbReference>
<dbReference type="InterPro" id="IPR014752">
    <property type="entry name" value="Arrestin-like_C"/>
</dbReference>
<organism evidence="2 3">
    <name type="scientific">Aspergillus steynii IBT 23096</name>
    <dbReference type="NCBI Taxonomy" id="1392250"/>
    <lineage>
        <taxon>Eukaryota</taxon>
        <taxon>Fungi</taxon>
        <taxon>Dikarya</taxon>
        <taxon>Ascomycota</taxon>
        <taxon>Pezizomycotina</taxon>
        <taxon>Eurotiomycetes</taxon>
        <taxon>Eurotiomycetidae</taxon>
        <taxon>Eurotiales</taxon>
        <taxon>Aspergillaceae</taxon>
        <taxon>Aspergillus</taxon>
        <taxon>Aspergillus subgen. Circumdati</taxon>
    </lineage>
</organism>
<dbReference type="InterPro" id="IPR011021">
    <property type="entry name" value="Arrestin-like_N"/>
</dbReference>
<dbReference type="Gene3D" id="2.60.40.640">
    <property type="match status" value="1"/>
</dbReference>
<name>A0A2I2GL46_9EURO</name>
<evidence type="ECO:0000259" key="1">
    <source>
        <dbReference type="Pfam" id="PF00339"/>
    </source>
</evidence>